<keyword evidence="3" id="KW-1185">Reference proteome</keyword>
<dbReference type="WBParaSite" id="HCON_00145310-00001">
    <property type="protein sequence ID" value="HCON_00145310-00001"/>
    <property type="gene ID" value="HCON_00145310"/>
</dbReference>
<sequence>MIWFMSDRHDYRHILLHYCRSGHSVTQARNELQSSMGSTAPSLATCYRWYGRLSRGEIHLDEAPRSGRPRSTKTDIVSASVQSNPSQSLRGMERTTSAPRSTIHDILRRRRFRAALLGIIPHTLTESECQVQVDVCRKLLYHKQMVA</sequence>
<reference evidence="4" key="1">
    <citation type="submission" date="2020-12" db="UniProtKB">
        <authorList>
            <consortium name="WormBaseParasite"/>
        </authorList>
    </citation>
    <scope>IDENTIFICATION</scope>
    <source>
        <strain evidence="4">MHco3</strain>
    </source>
</reference>
<evidence type="ECO:0000313" key="4">
    <source>
        <dbReference type="WBParaSite" id="HCON_00145310-00001"/>
    </source>
</evidence>
<proteinExistence type="predicted"/>
<feature type="region of interest" description="Disordered" evidence="1">
    <location>
        <begin position="61"/>
        <end position="100"/>
    </location>
</feature>
<feature type="compositionally biased region" description="Polar residues" evidence="1">
    <location>
        <begin position="74"/>
        <end position="100"/>
    </location>
</feature>
<dbReference type="OrthoDB" id="6118231at2759"/>
<dbReference type="OMA" id="ILLHYCR"/>
<dbReference type="PANTHER" id="PTHR46060">
    <property type="entry name" value="MARINER MOS1 TRANSPOSASE-LIKE PROTEIN"/>
    <property type="match status" value="1"/>
</dbReference>
<evidence type="ECO:0000313" key="3">
    <source>
        <dbReference type="Proteomes" id="UP000025227"/>
    </source>
</evidence>
<organism evidence="3 4">
    <name type="scientific">Haemonchus contortus</name>
    <name type="common">Barber pole worm</name>
    <dbReference type="NCBI Taxonomy" id="6289"/>
    <lineage>
        <taxon>Eukaryota</taxon>
        <taxon>Metazoa</taxon>
        <taxon>Ecdysozoa</taxon>
        <taxon>Nematoda</taxon>
        <taxon>Chromadorea</taxon>
        <taxon>Rhabditida</taxon>
        <taxon>Rhabditina</taxon>
        <taxon>Rhabditomorpha</taxon>
        <taxon>Strongyloidea</taxon>
        <taxon>Trichostrongylidae</taxon>
        <taxon>Haemonchus</taxon>
    </lineage>
</organism>
<protein>
    <submittedName>
        <fullName evidence="4">HTH_48 domain-containing protein</fullName>
    </submittedName>
</protein>
<accession>A0A7I4YV92</accession>
<dbReference type="Pfam" id="PF17906">
    <property type="entry name" value="HTH_48"/>
    <property type="match status" value="1"/>
</dbReference>
<dbReference type="AlphaFoldDB" id="A0A7I4YV92"/>
<dbReference type="PANTHER" id="PTHR46060:SF1">
    <property type="entry name" value="MARINER MOS1 TRANSPOSASE-LIKE PROTEIN"/>
    <property type="match status" value="1"/>
</dbReference>
<name>A0A7I4YV92_HAECO</name>
<dbReference type="Proteomes" id="UP000025227">
    <property type="component" value="Unplaced"/>
</dbReference>
<dbReference type="Gene3D" id="1.10.10.1450">
    <property type="match status" value="1"/>
</dbReference>
<dbReference type="InterPro" id="IPR041426">
    <property type="entry name" value="Mos1_HTH"/>
</dbReference>
<evidence type="ECO:0000259" key="2">
    <source>
        <dbReference type="Pfam" id="PF17906"/>
    </source>
</evidence>
<evidence type="ECO:0000256" key="1">
    <source>
        <dbReference type="SAM" id="MobiDB-lite"/>
    </source>
</evidence>
<feature type="domain" description="Mos1 transposase HTH" evidence="2">
    <location>
        <begin position="8"/>
        <end position="57"/>
    </location>
</feature>
<dbReference type="InterPro" id="IPR052709">
    <property type="entry name" value="Transposase-MT_Hybrid"/>
</dbReference>